<accession>A0ABP8JY10</accession>
<dbReference type="EMBL" id="BAABFX010000028">
    <property type="protein sequence ID" value="GAA4397441.1"/>
    <property type="molecule type" value="Genomic_DNA"/>
</dbReference>
<proteinExistence type="predicted"/>
<dbReference type="Proteomes" id="UP001500390">
    <property type="component" value="Unassembled WGS sequence"/>
</dbReference>
<protein>
    <submittedName>
        <fullName evidence="2">Uncharacterized protein</fullName>
    </submittedName>
</protein>
<feature type="compositionally biased region" description="Basic and acidic residues" evidence="1">
    <location>
        <begin position="16"/>
        <end position="26"/>
    </location>
</feature>
<gene>
    <name evidence="2" type="ORF">GCM10023153_21340</name>
</gene>
<comment type="caution">
    <text evidence="2">The sequence shown here is derived from an EMBL/GenBank/DDBJ whole genome shotgun (WGS) entry which is preliminary data.</text>
</comment>
<evidence type="ECO:0000256" key="1">
    <source>
        <dbReference type="SAM" id="MobiDB-lite"/>
    </source>
</evidence>
<reference evidence="3" key="1">
    <citation type="journal article" date="2019" name="Int. J. Syst. Evol. Microbiol.">
        <title>The Global Catalogue of Microorganisms (GCM) 10K type strain sequencing project: providing services to taxonomists for standard genome sequencing and annotation.</title>
        <authorList>
            <consortium name="The Broad Institute Genomics Platform"/>
            <consortium name="The Broad Institute Genome Sequencing Center for Infectious Disease"/>
            <person name="Wu L."/>
            <person name="Ma J."/>
        </authorList>
    </citation>
    <scope>NUCLEOTIDE SEQUENCE [LARGE SCALE GENOMIC DNA]</scope>
    <source>
        <strain evidence="3">JCM 17738</strain>
    </source>
</reference>
<evidence type="ECO:0000313" key="3">
    <source>
        <dbReference type="Proteomes" id="UP001500390"/>
    </source>
</evidence>
<keyword evidence="3" id="KW-1185">Reference proteome</keyword>
<name>A0ABP8JY10_9MICO</name>
<evidence type="ECO:0000313" key="2">
    <source>
        <dbReference type="EMBL" id="GAA4397441.1"/>
    </source>
</evidence>
<organism evidence="2 3">
    <name type="scientific">Ornithinibacter aureus</name>
    <dbReference type="NCBI Taxonomy" id="622664"/>
    <lineage>
        <taxon>Bacteria</taxon>
        <taxon>Bacillati</taxon>
        <taxon>Actinomycetota</taxon>
        <taxon>Actinomycetes</taxon>
        <taxon>Micrococcales</taxon>
        <taxon>Intrasporangiaceae</taxon>
        <taxon>Ornithinibacter</taxon>
    </lineage>
</organism>
<sequence>MPCSRSGRWSPGVTRPTRDQARQASRAHREAWLTGYRGVLGFATLVLVDNPASH</sequence>
<feature type="region of interest" description="Disordered" evidence="1">
    <location>
        <begin position="1"/>
        <end position="26"/>
    </location>
</feature>